<evidence type="ECO:0000256" key="5">
    <source>
        <dbReference type="SAM" id="MobiDB-lite"/>
    </source>
</evidence>
<feature type="domain" description="BHLH" evidence="6">
    <location>
        <begin position="51"/>
        <end position="106"/>
    </location>
</feature>
<evidence type="ECO:0000256" key="1">
    <source>
        <dbReference type="ARBA" id="ARBA00004123"/>
    </source>
</evidence>
<evidence type="ECO:0000313" key="7">
    <source>
        <dbReference type="EMBL" id="VDM20529.1"/>
    </source>
</evidence>
<name>A0A0R3WPA0_HYDTA</name>
<keyword evidence="3" id="KW-0804">Transcription</keyword>
<proteinExistence type="predicted"/>
<dbReference type="InterPro" id="IPR036638">
    <property type="entry name" value="HLH_DNA-bd_sf"/>
</dbReference>
<evidence type="ECO:0000256" key="4">
    <source>
        <dbReference type="ARBA" id="ARBA00023242"/>
    </source>
</evidence>
<protein>
    <submittedName>
        <fullName evidence="9">BHLH domain-containing protein</fullName>
    </submittedName>
</protein>
<reference evidence="9" key="1">
    <citation type="submission" date="2017-02" db="UniProtKB">
        <authorList>
            <consortium name="WormBaseParasite"/>
        </authorList>
    </citation>
    <scope>IDENTIFICATION</scope>
</reference>
<accession>A0A0R3WPA0</accession>
<dbReference type="EMBL" id="UYWX01001233">
    <property type="protein sequence ID" value="VDM20529.1"/>
    <property type="molecule type" value="Genomic_DNA"/>
</dbReference>
<dbReference type="InterPro" id="IPR050370">
    <property type="entry name" value="HES_HEY"/>
</dbReference>
<dbReference type="SUPFAM" id="SSF47459">
    <property type="entry name" value="HLH, helix-loop-helix DNA-binding domain"/>
    <property type="match status" value="1"/>
</dbReference>
<dbReference type="WBParaSite" id="TTAC_0000259001-mRNA-1">
    <property type="protein sequence ID" value="TTAC_0000259001-mRNA-1"/>
    <property type="gene ID" value="TTAC_0000259001"/>
</dbReference>
<dbReference type="STRING" id="6205.A0A0R3WPA0"/>
<dbReference type="AlphaFoldDB" id="A0A0R3WPA0"/>
<dbReference type="GO" id="GO:0046983">
    <property type="term" value="F:protein dimerization activity"/>
    <property type="evidence" value="ECO:0007669"/>
    <property type="project" value="InterPro"/>
</dbReference>
<dbReference type="Pfam" id="PF00010">
    <property type="entry name" value="HLH"/>
    <property type="match status" value="1"/>
</dbReference>
<dbReference type="OrthoDB" id="6371181at2759"/>
<dbReference type="PANTHER" id="PTHR10985">
    <property type="entry name" value="BASIC HELIX-LOOP-HELIX TRANSCRIPTION FACTOR, HES-RELATED"/>
    <property type="match status" value="1"/>
</dbReference>
<dbReference type="SMART" id="SM00353">
    <property type="entry name" value="HLH"/>
    <property type="match status" value="1"/>
</dbReference>
<evidence type="ECO:0000259" key="6">
    <source>
        <dbReference type="PROSITE" id="PS50888"/>
    </source>
</evidence>
<feature type="region of interest" description="Disordered" evidence="5">
    <location>
        <begin position="1"/>
        <end position="30"/>
    </location>
</feature>
<evidence type="ECO:0000313" key="9">
    <source>
        <dbReference type="WBParaSite" id="TTAC_0000259001-mRNA-1"/>
    </source>
</evidence>
<sequence length="222" mass="24955">MTQSEQSSKSKVPLQPYSGGNPRFFHPSQHRLDPVTSRMLSRHNGEDASRLRKITKPLMEKKRRERINLALESLKRFVAEPILKEGAQKLEKADILDLTVKYVHSCANRNPSPLPPETPWLSFLAGYSACEAILRHLLTATPTTLLQPYPLPPRQTAALLMALDARKVTAASAYLDTLGQESVVAPPPPPPPPPLSFNSDALNQRSQQQHQQQERPPVWRPW</sequence>
<reference evidence="7 8" key="2">
    <citation type="submission" date="2018-11" db="EMBL/GenBank/DDBJ databases">
        <authorList>
            <consortium name="Pathogen Informatics"/>
        </authorList>
    </citation>
    <scope>NUCLEOTIDE SEQUENCE [LARGE SCALE GENOMIC DNA]</scope>
</reference>
<keyword evidence="8" id="KW-1185">Reference proteome</keyword>
<dbReference type="GO" id="GO:0005634">
    <property type="term" value="C:nucleus"/>
    <property type="evidence" value="ECO:0007669"/>
    <property type="project" value="UniProtKB-SubCell"/>
</dbReference>
<gene>
    <name evidence="7" type="ORF">TTAC_LOCUS2575</name>
</gene>
<dbReference type="Gene3D" id="4.10.280.10">
    <property type="entry name" value="Helix-loop-helix DNA-binding domain"/>
    <property type="match status" value="1"/>
</dbReference>
<dbReference type="PROSITE" id="PS50888">
    <property type="entry name" value="BHLH"/>
    <property type="match status" value="1"/>
</dbReference>
<feature type="region of interest" description="Disordered" evidence="5">
    <location>
        <begin position="181"/>
        <end position="222"/>
    </location>
</feature>
<feature type="compositionally biased region" description="Pro residues" evidence="5">
    <location>
        <begin position="185"/>
        <end position="195"/>
    </location>
</feature>
<evidence type="ECO:0000256" key="3">
    <source>
        <dbReference type="ARBA" id="ARBA00023163"/>
    </source>
</evidence>
<organism evidence="9">
    <name type="scientific">Hydatigena taeniaeformis</name>
    <name type="common">Feline tapeworm</name>
    <name type="synonym">Taenia taeniaeformis</name>
    <dbReference type="NCBI Taxonomy" id="6205"/>
    <lineage>
        <taxon>Eukaryota</taxon>
        <taxon>Metazoa</taxon>
        <taxon>Spiralia</taxon>
        <taxon>Lophotrochozoa</taxon>
        <taxon>Platyhelminthes</taxon>
        <taxon>Cestoda</taxon>
        <taxon>Eucestoda</taxon>
        <taxon>Cyclophyllidea</taxon>
        <taxon>Taeniidae</taxon>
        <taxon>Hydatigera</taxon>
    </lineage>
</organism>
<dbReference type="Proteomes" id="UP000274429">
    <property type="component" value="Unassembled WGS sequence"/>
</dbReference>
<comment type="subcellular location">
    <subcellularLocation>
        <location evidence="1">Nucleus</location>
    </subcellularLocation>
</comment>
<keyword evidence="4" id="KW-0539">Nucleus</keyword>
<keyword evidence="2" id="KW-0805">Transcription regulation</keyword>
<evidence type="ECO:0000313" key="8">
    <source>
        <dbReference type="Proteomes" id="UP000274429"/>
    </source>
</evidence>
<feature type="compositionally biased region" description="Polar residues" evidence="5">
    <location>
        <begin position="1"/>
        <end position="10"/>
    </location>
</feature>
<dbReference type="InterPro" id="IPR011598">
    <property type="entry name" value="bHLH_dom"/>
</dbReference>
<evidence type="ECO:0000256" key="2">
    <source>
        <dbReference type="ARBA" id="ARBA00023015"/>
    </source>
</evidence>